<proteinExistence type="predicted"/>
<dbReference type="AlphaFoldDB" id="A0A9D4A873"/>
<organism evidence="2 3">
    <name type="scientific">Gossypium stocksii</name>
    <dbReference type="NCBI Taxonomy" id="47602"/>
    <lineage>
        <taxon>Eukaryota</taxon>
        <taxon>Viridiplantae</taxon>
        <taxon>Streptophyta</taxon>
        <taxon>Embryophyta</taxon>
        <taxon>Tracheophyta</taxon>
        <taxon>Spermatophyta</taxon>
        <taxon>Magnoliopsida</taxon>
        <taxon>eudicotyledons</taxon>
        <taxon>Gunneridae</taxon>
        <taxon>Pentapetalae</taxon>
        <taxon>rosids</taxon>
        <taxon>malvids</taxon>
        <taxon>Malvales</taxon>
        <taxon>Malvaceae</taxon>
        <taxon>Malvoideae</taxon>
        <taxon>Gossypium</taxon>
    </lineage>
</organism>
<reference evidence="2 3" key="1">
    <citation type="journal article" date="2021" name="Plant Biotechnol. J.">
        <title>Multi-omics assisted identification of the key and species-specific regulatory components of drought-tolerant mechanisms in Gossypium stocksii.</title>
        <authorList>
            <person name="Yu D."/>
            <person name="Ke L."/>
            <person name="Zhang D."/>
            <person name="Wu Y."/>
            <person name="Sun Y."/>
            <person name="Mei J."/>
            <person name="Sun J."/>
            <person name="Sun Y."/>
        </authorList>
    </citation>
    <scope>NUCLEOTIDE SEQUENCE [LARGE SCALE GENOMIC DNA]</scope>
    <source>
        <strain evidence="3">cv. E1</strain>
        <tissue evidence="2">Leaf</tissue>
    </source>
</reference>
<gene>
    <name evidence="2" type="ORF">J1N35_013796</name>
</gene>
<protein>
    <submittedName>
        <fullName evidence="2">Uncharacterized protein</fullName>
    </submittedName>
</protein>
<dbReference type="OrthoDB" id="10493330at2759"/>
<dbReference type="EMBL" id="JAIQCV010000005">
    <property type="protein sequence ID" value="KAH1096875.1"/>
    <property type="molecule type" value="Genomic_DNA"/>
</dbReference>
<accession>A0A9D4A873</accession>
<evidence type="ECO:0000313" key="3">
    <source>
        <dbReference type="Proteomes" id="UP000828251"/>
    </source>
</evidence>
<evidence type="ECO:0000256" key="1">
    <source>
        <dbReference type="SAM" id="MobiDB-lite"/>
    </source>
</evidence>
<name>A0A9D4A873_9ROSI</name>
<feature type="region of interest" description="Disordered" evidence="1">
    <location>
        <begin position="192"/>
        <end position="215"/>
    </location>
</feature>
<feature type="compositionally biased region" description="Polar residues" evidence="1">
    <location>
        <begin position="192"/>
        <end position="207"/>
    </location>
</feature>
<comment type="caution">
    <text evidence="2">The sequence shown here is derived from an EMBL/GenBank/DDBJ whole genome shotgun (WGS) entry which is preliminary data.</text>
</comment>
<keyword evidence="3" id="KW-1185">Reference proteome</keyword>
<dbReference type="Proteomes" id="UP000828251">
    <property type="component" value="Unassembled WGS sequence"/>
</dbReference>
<sequence length="215" mass="23948">MTFSEVYLKGYNAALKKEIPVLSLSPSHFKLVANDKAIGNGLEMLDGNKTHRSQNSLPVSGSGTSLGVKGGYYEKRGPFFLYWFSPLNFFFSFFSSSSCPSSLTSNCFTQITNYIKGIRAIMILMASGGVTMRLQKDMGVMQKDMGLMQQEITQLQTNVTQMDARMESCFKKFHETVKVGIRTELQNFFEQHVGRTTPTTQGQTSNKGKGVLEGR</sequence>
<evidence type="ECO:0000313" key="2">
    <source>
        <dbReference type="EMBL" id="KAH1096875.1"/>
    </source>
</evidence>